<protein>
    <submittedName>
        <fullName evidence="1">Uncharacterized protein</fullName>
    </submittedName>
</protein>
<sequence length="186" mass="20856">GVLQKINTNDRVGGKLEAAITQSFLRGAHLRCWLNRPDCPAVIQQFKTLFDRSFTHRRTSEMESEPPAPFGEQAHHTHEDVNYFLASTHLGNSLVLYSPNGGGPPIAGSIRRIVTDGTGTGFFVRRQAPLPPDSFDPFLRYVHFTAKLYSSRMENVTDEISPEAILSHCARLEYSENRCVIVNLSR</sequence>
<evidence type="ECO:0000313" key="2">
    <source>
        <dbReference type="EMBL" id="KAJ7755283.1"/>
    </source>
</evidence>
<dbReference type="Proteomes" id="UP001215280">
    <property type="component" value="Unassembled WGS sequence"/>
</dbReference>
<accession>A0AAD7IXB5</accession>
<reference evidence="1" key="1">
    <citation type="submission" date="2023-03" db="EMBL/GenBank/DDBJ databases">
        <title>Massive genome expansion in bonnet fungi (Mycena s.s.) driven by repeated elements and novel gene families across ecological guilds.</title>
        <authorList>
            <consortium name="Lawrence Berkeley National Laboratory"/>
            <person name="Harder C.B."/>
            <person name="Miyauchi S."/>
            <person name="Viragh M."/>
            <person name="Kuo A."/>
            <person name="Thoen E."/>
            <person name="Andreopoulos B."/>
            <person name="Lu D."/>
            <person name="Skrede I."/>
            <person name="Drula E."/>
            <person name="Henrissat B."/>
            <person name="Morin E."/>
            <person name="Kohler A."/>
            <person name="Barry K."/>
            <person name="LaButti K."/>
            <person name="Morin E."/>
            <person name="Salamov A."/>
            <person name="Lipzen A."/>
            <person name="Mereny Z."/>
            <person name="Hegedus B."/>
            <person name="Baldrian P."/>
            <person name="Stursova M."/>
            <person name="Weitz H."/>
            <person name="Taylor A."/>
            <person name="Grigoriev I.V."/>
            <person name="Nagy L.G."/>
            <person name="Martin F."/>
            <person name="Kauserud H."/>
        </authorList>
    </citation>
    <scope>NUCLEOTIDE SEQUENCE</scope>
    <source>
        <strain evidence="1">CBHHK188m</strain>
    </source>
</reference>
<evidence type="ECO:0000313" key="3">
    <source>
        <dbReference type="Proteomes" id="UP001215280"/>
    </source>
</evidence>
<dbReference type="AlphaFoldDB" id="A0AAD7IXB5"/>
<proteinExistence type="predicted"/>
<dbReference type="EMBL" id="JARJLG010000064">
    <property type="protein sequence ID" value="KAJ7755283.1"/>
    <property type="molecule type" value="Genomic_DNA"/>
</dbReference>
<feature type="non-terminal residue" evidence="1">
    <location>
        <position position="1"/>
    </location>
</feature>
<feature type="non-terminal residue" evidence="1">
    <location>
        <position position="186"/>
    </location>
</feature>
<evidence type="ECO:0000313" key="1">
    <source>
        <dbReference type="EMBL" id="KAJ7752486.1"/>
    </source>
</evidence>
<gene>
    <name evidence="1" type="ORF">DFH07DRAFT_701199</name>
    <name evidence="2" type="ORF">DFH07DRAFT_708721</name>
</gene>
<keyword evidence="3" id="KW-1185">Reference proteome</keyword>
<organism evidence="1 3">
    <name type="scientific">Mycena maculata</name>
    <dbReference type="NCBI Taxonomy" id="230809"/>
    <lineage>
        <taxon>Eukaryota</taxon>
        <taxon>Fungi</taxon>
        <taxon>Dikarya</taxon>
        <taxon>Basidiomycota</taxon>
        <taxon>Agaricomycotina</taxon>
        <taxon>Agaricomycetes</taxon>
        <taxon>Agaricomycetidae</taxon>
        <taxon>Agaricales</taxon>
        <taxon>Marasmiineae</taxon>
        <taxon>Mycenaceae</taxon>
        <taxon>Mycena</taxon>
    </lineage>
</organism>
<comment type="caution">
    <text evidence="1">The sequence shown here is derived from an EMBL/GenBank/DDBJ whole genome shotgun (WGS) entry which is preliminary data.</text>
</comment>
<name>A0AAD7IXB5_9AGAR</name>
<dbReference type="EMBL" id="JARJLG010000074">
    <property type="protein sequence ID" value="KAJ7752486.1"/>
    <property type="molecule type" value="Genomic_DNA"/>
</dbReference>